<accession>A0A251QVA8</accession>
<keyword evidence="2" id="KW-1185">Reference proteome</keyword>
<gene>
    <name evidence="1" type="ORF">PRUPE_1G104200</name>
</gene>
<proteinExistence type="predicted"/>
<evidence type="ECO:0000313" key="1">
    <source>
        <dbReference type="EMBL" id="ONI27772.1"/>
    </source>
</evidence>
<dbReference type="Gramene" id="ONI27772">
    <property type="protein sequence ID" value="ONI27772"/>
    <property type="gene ID" value="PRUPE_1G104200"/>
</dbReference>
<dbReference type="EMBL" id="CM007651">
    <property type="protein sequence ID" value="ONI27772.1"/>
    <property type="molecule type" value="Genomic_DNA"/>
</dbReference>
<organism evidence="1 2">
    <name type="scientific">Prunus persica</name>
    <name type="common">Peach</name>
    <name type="synonym">Amygdalus persica</name>
    <dbReference type="NCBI Taxonomy" id="3760"/>
    <lineage>
        <taxon>Eukaryota</taxon>
        <taxon>Viridiplantae</taxon>
        <taxon>Streptophyta</taxon>
        <taxon>Embryophyta</taxon>
        <taxon>Tracheophyta</taxon>
        <taxon>Spermatophyta</taxon>
        <taxon>Magnoliopsida</taxon>
        <taxon>eudicotyledons</taxon>
        <taxon>Gunneridae</taxon>
        <taxon>Pentapetalae</taxon>
        <taxon>rosids</taxon>
        <taxon>fabids</taxon>
        <taxon>Rosales</taxon>
        <taxon>Rosaceae</taxon>
        <taxon>Amygdaloideae</taxon>
        <taxon>Amygdaleae</taxon>
        <taxon>Prunus</taxon>
    </lineage>
</organism>
<dbReference type="AlphaFoldDB" id="A0A251QVA8"/>
<sequence length="73" mass="8183">MNSMESFLRAMSPTYAHRRQALPPSQTSCSPEHELNGVFFFKSYVPDICSQATSLTSIADKLLPGARTQWSIF</sequence>
<reference evidence="1 2" key="1">
    <citation type="journal article" date="2013" name="Nat. Genet.">
        <title>The high-quality draft genome of peach (Prunus persica) identifies unique patterns of genetic diversity, domestication and genome evolution.</title>
        <authorList>
            <consortium name="International Peach Genome Initiative"/>
            <person name="Verde I."/>
            <person name="Abbott A.G."/>
            <person name="Scalabrin S."/>
            <person name="Jung S."/>
            <person name="Shu S."/>
            <person name="Marroni F."/>
            <person name="Zhebentyayeva T."/>
            <person name="Dettori M.T."/>
            <person name="Grimwood J."/>
            <person name="Cattonaro F."/>
            <person name="Zuccolo A."/>
            <person name="Rossini L."/>
            <person name="Jenkins J."/>
            <person name="Vendramin E."/>
            <person name="Meisel L.A."/>
            <person name="Decroocq V."/>
            <person name="Sosinski B."/>
            <person name="Prochnik S."/>
            <person name="Mitros T."/>
            <person name="Policriti A."/>
            <person name="Cipriani G."/>
            <person name="Dondini L."/>
            <person name="Ficklin S."/>
            <person name="Goodstein D.M."/>
            <person name="Xuan P."/>
            <person name="Del Fabbro C."/>
            <person name="Aramini V."/>
            <person name="Copetti D."/>
            <person name="Gonzalez S."/>
            <person name="Horner D.S."/>
            <person name="Falchi R."/>
            <person name="Lucas S."/>
            <person name="Mica E."/>
            <person name="Maldonado J."/>
            <person name="Lazzari B."/>
            <person name="Bielenberg D."/>
            <person name="Pirona R."/>
            <person name="Miculan M."/>
            <person name="Barakat A."/>
            <person name="Testolin R."/>
            <person name="Stella A."/>
            <person name="Tartarini S."/>
            <person name="Tonutti P."/>
            <person name="Arus P."/>
            <person name="Orellana A."/>
            <person name="Wells C."/>
            <person name="Main D."/>
            <person name="Vizzotto G."/>
            <person name="Silva H."/>
            <person name="Salamini F."/>
            <person name="Schmutz J."/>
            <person name="Morgante M."/>
            <person name="Rokhsar D.S."/>
        </authorList>
    </citation>
    <scope>NUCLEOTIDE SEQUENCE [LARGE SCALE GENOMIC DNA]</scope>
    <source>
        <strain evidence="2">cv. Nemared</strain>
    </source>
</reference>
<name>A0A251QVA8_PRUPE</name>
<dbReference type="Proteomes" id="UP000006882">
    <property type="component" value="Chromosome G1"/>
</dbReference>
<protein>
    <submittedName>
        <fullName evidence="1">Uncharacterized protein</fullName>
    </submittedName>
</protein>
<evidence type="ECO:0000313" key="2">
    <source>
        <dbReference type="Proteomes" id="UP000006882"/>
    </source>
</evidence>